<organism evidence="1">
    <name type="scientific">Eucalyptus grandis</name>
    <name type="common">Flooded gum</name>
    <dbReference type="NCBI Taxonomy" id="71139"/>
    <lineage>
        <taxon>Eukaryota</taxon>
        <taxon>Viridiplantae</taxon>
        <taxon>Streptophyta</taxon>
        <taxon>Embryophyta</taxon>
        <taxon>Tracheophyta</taxon>
        <taxon>Spermatophyta</taxon>
        <taxon>Magnoliopsida</taxon>
        <taxon>eudicotyledons</taxon>
        <taxon>Gunneridae</taxon>
        <taxon>Pentapetalae</taxon>
        <taxon>rosids</taxon>
        <taxon>malvids</taxon>
        <taxon>Myrtales</taxon>
        <taxon>Myrtaceae</taxon>
        <taxon>Myrtoideae</taxon>
        <taxon>Eucalypteae</taxon>
        <taxon>Eucalyptus</taxon>
    </lineage>
</organism>
<gene>
    <name evidence="1" type="ORF">EUGRSUZ_B02612</name>
</gene>
<dbReference type="EMBL" id="KK198754">
    <property type="protein sequence ID" value="KCW85894.1"/>
    <property type="molecule type" value="Genomic_DNA"/>
</dbReference>
<protein>
    <submittedName>
        <fullName evidence="1">Uncharacterized protein</fullName>
    </submittedName>
</protein>
<dbReference type="AlphaFoldDB" id="A0A059D5Z4"/>
<dbReference type="Gramene" id="KCW85894">
    <property type="protein sequence ID" value="KCW85894"/>
    <property type="gene ID" value="EUGRSUZ_B02612"/>
</dbReference>
<proteinExistence type="predicted"/>
<evidence type="ECO:0000313" key="1">
    <source>
        <dbReference type="EMBL" id="KCW85894.1"/>
    </source>
</evidence>
<sequence>MIEASPGRSELSAPRGSLAALLVSARFVGSDCDGRRAGVVLVEVCALAASLSAWCRFAFPLSAGSAAIRLLSRSALLFRIIGISENLECRGDYRIGRLRCPFYRRGEVGRIVDKTLSLMRSFSLG</sequence>
<reference evidence="1" key="1">
    <citation type="submission" date="2013-07" db="EMBL/GenBank/DDBJ databases">
        <title>The genome of Eucalyptus grandis.</title>
        <authorList>
            <person name="Schmutz J."/>
            <person name="Hayes R."/>
            <person name="Myburg A."/>
            <person name="Tuskan G."/>
            <person name="Grattapaglia D."/>
            <person name="Rokhsar D.S."/>
        </authorList>
    </citation>
    <scope>NUCLEOTIDE SEQUENCE</scope>
    <source>
        <tissue evidence="1">Leaf extractions</tissue>
    </source>
</reference>
<accession>A0A059D5Z4</accession>
<dbReference type="InParanoid" id="A0A059D5Z4"/>
<name>A0A059D5Z4_EUCGR</name>